<dbReference type="NCBIfam" id="TIGR00879">
    <property type="entry name" value="SP"/>
    <property type="match status" value="1"/>
</dbReference>
<comment type="similarity">
    <text evidence="2">Belongs to the major facilitator superfamily. Sugar transporter (TC 2.A.1.1) family.</text>
</comment>
<evidence type="ECO:0000256" key="5">
    <source>
        <dbReference type="ARBA" id="ARBA00022989"/>
    </source>
</evidence>
<dbReference type="GO" id="GO:0022857">
    <property type="term" value="F:transmembrane transporter activity"/>
    <property type="evidence" value="ECO:0007669"/>
    <property type="project" value="InterPro"/>
</dbReference>
<evidence type="ECO:0000256" key="1">
    <source>
        <dbReference type="ARBA" id="ARBA00004141"/>
    </source>
</evidence>
<dbReference type="GO" id="GO:0016020">
    <property type="term" value="C:membrane"/>
    <property type="evidence" value="ECO:0007669"/>
    <property type="project" value="UniProtKB-SubCell"/>
</dbReference>
<feature type="transmembrane region" description="Helical" evidence="8">
    <location>
        <begin position="161"/>
        <end position="181"/>
    </location>
</feature>
<feature type="transmembrane region" description="Helical" evidence="8">
    <location>
        <begin position="193"/>
        <end position="211"/>
    </location>
</feature>
<proteinExistence type="inferred from homology"/>
<dbReference type="InterPro" id="IPR005828">
    <property type="entry name" value="MFS_sugar_transport-like"/>
</dbReference>
<dbReference type="InterPro" id="IPR036259">
    <property type="entry name" value="MFS_trans_sf"/>
</dbReference>
<comment type="subcellular location">
    <subcellularLocation>
        <location evidence="1">Membrane</location>
        <topology evidence="1">Multi-pass membrane protein</topology>
    </subcellularLocation>
</comment>
<evidence type="ECO:0000313" key="11">
    <source>
        <dbReference type="Proteomes" id="UP001373714"/>
    </source>
</evidence>
<dbReference type="PRINTS" id="PR00171">
    <property type="entry name" value="SUGRTRNSPORT"/>
</dbReference>
<feature type="transmembrane region" description="Helical" evidence="8">
    <location>
        <begin position="537"/>
        <end position="556"/>
    </location>
</feature>
<dbReference type="PANTHER" id="PTHR48020:SF4">
    <property type="entry name" value="SYMPORT, PUTATIVE (AFU_ORTHOLOGUE AFUA_3G11790)-RELATED"/>
    <property type="match status" value="1"/>
</dbReference>
<evidence type="ECO:0000256" key="2">
    <source>
        <dbReference type="ARBA" id="ARBA00010992"/>
    </source>
</evidence>
<evidence type="ECO:0000256" key="6">
    <source>
        <dbReference type="ARBA" id="ARBA00023136"/>
    </source>
</evidence>
<dbReference type="SUPFAM" id="SSF103473">
    <property type="entry name" value="MFS general substrate transporter"/>
    <property type="match status" value="1"/>
</dbReference>
<dbReference type="InterPro" id="IPR003663">
    <property type="entry name" value="Sugar/inositol_transpt"/>
</dbReference>
<dbReference type="Gene3D" id="1.20.1250.20">
    <property type="entry name" value="MFS general substrate transporter like domains"/>
    <property type="match status" value="1"/>
</dbReference>
<dbReference type="InterPro" id="IPR020846">
    <property type="entry name" value="MFS_dom"/>
</dbReference>
<dbReference type="FunFam" id="1.20.1250.20:FF:000100">
    <property type="entry name" value="MFS sugar transporter, putative"/>
    <property type="match status" value="1"/>
</dbReference>
<feature type="transmembrane region" description="Helical" evidence="8">
    <location>
        <begin position="223"/>
        <end position="241"/>
    </location>
</feature>
<evidence type="ECO:0000313" key="10">
    <source>
        <dbReference type="EMBL" id="KAK6332657.1"/>
    </source>
</evidence>
<dbReference type="PROSITE" id="PS00217">
    <property type="entry name" value="SUGAR_TRANSPORT_2"/>
    <property type="match status" value="1"/>
</dbReference>
<dbReference type="AlphaFoldDB" id="A0AAV9U3Y5"/>
<evidence type="ECO:0000259" key="9">
    <source>
        <dbReference type="PROSITE" id="PS50850"/>
    </source>
</evidence>
<dbReference type="Proteomes" id="UP001373714">
    <property type="component" value="Unassembled WGS sequence"/>
</dbReference>
<reference evidence="10 11" key="1">
    <citation type="submission" date="2019-10" db="EMBL/GenBank/DDBJ databases">
        <authorList>
            <person name="Palmer J.M."/>
        </authorList>
    </citation>
    <scope>NUCLEOTIDE SEQUENCE [LARGE SCALE GENOMIC DNA]</scope>
    <source>
        <strain evidence="10 11">TWF730</strain>
    </source>
</reference>
<comment type="caution">
    <text evidence="10">The sequence shown here is derived from an EMBL/GenBank/DDBJ whole genome shotgun (WGS) entry which is preliminary data.</text>
</comment>
<feature type="transmembrane region" description="Helical" evidence="8">
    <location>
        <begin position="253"/>
        <end position="274"/>
    </location>
</feature>
<sequence length="664" mass="73909">MSNDIDYEKPSAREYDSKDYERDGVDAVNLNQNVEAKIKNPLAGLSREALFADVDRFATENDLEDIGEDLRKGALVAQDPGNYEQVAELDDGERLALKDEAEHIYKQPMALYISIIVCSIGAAVQGWDQTGSNGANLSFPKEFGIWADPDNPSPEDDKNQWILGLVNSAPYIGSAFIGCWLSDPLNNLFGRRGTIFFSANFCLWPAIGSGFTRNWYELFICRILLGIGMGSKGSTVPVFAAENSPASIRGSLVMTWQLWTAFGIFLGTCANLAVVDTGAIAWRLQLGSAFIPAVPLLLGIYFCPESPRWYIKKRRYKEAFKSLLRLRNHRIQAARDLYYINAQISVEHKVMGQSTYLSRFIDLFRVPRIRRATLAAGIVMLAQQMCGINIMAFYSSSIFEAAGASPKESLIASMGFGLINFLFAWPAVFTIDTYGRRSLLLFTFPQMAWTLLAAGFCFYIPESSTAHIALIALFVYIFTAFYSAGEGPVPFAYSAEVFPLSHREVGMSYAVTVCLFFAAVLAMTWPRMLAAMTPTGAFGFYAALNVIAFFLIFCFLPETKQRTLEELDYIFGVPTHKFTKYQWTQALPYWVKKNVMRKKDVELKPLYQFDESVLSSVEQRRRESQGRRRSSIGNAPRRSSIAKSEATSVDAAQTGAAGSSSAAN</sequence>
<gene>
    <name evidence="10" type="ORF">TWF730_004317</name>
</gene>
<evidence type="ECO:0000256" key="3">
    <source>
        <dbReference type="ARBA" id="ARBA00022448"/>
    </source>
</evidence>
<protein>
    <recommendedName>
        <fullName evidence="9">Major facilitator superfamily (MFS) profile domain-containing protein</fullName>
    </recommendedName>
</protein>
<dbReference type="GO" id="GO:0015791">
    <property type="term" value="P:polyol transmembrane transport"/>
    <property type="evidence" value="ECO:0007669"/>
    <property type="project" value="UniProtKB-ARBA"/>
</dbReference>
<dbReference type="EMBL" id="JAVHNS010000017">
    <property type="protein sequence ID" value="KAK6332657.1"/>
    <property type="molecule type" value="Genomic_DNA"/>
</dbReference>
<keyword evidence="6 8" id="KW-0472">Membrane</keyword>
<organism evidence="10 11">
    <name type="scientific">Orbilia blumenaviensis</name>
    <dbReference type="NCBI Taxonomy" id="1796055"/>
    <lineage>
        <taxon>Eukaryota</taxon>
        <taxon>Fungi</taxon>
        <taxon>Dikarya</taxon>
        <taxon>Ascomycota</taxon>
        <taxon>Pezizomycotina</taxon>
        <taxon>Orbiliomycetes</taxon>
        <taxon>Orbiliales</taxon>
        <taxon>Orbiliaceae</taxon>
        <taxon>Orbilia</taxon>
    </lineage>
</organism>
<feature type="transmembrane region" description="Helical" evidence="8">
    <location>
        <begin position="109"/>
        <end position="127"/>
    </location>
</feature>
<keyword evidence="5 8" id="KW-1133">Transmembrane helix</keyword>
<dbReference type="Pfam" id="PF00083">
    <property type="entry name" value="Sugar_tr"/>
    <property type="match status" value="1"/>
</dbReference>
<dbReference type="GO" id="GO:0015798">
    <property type="term" value="P:myo-inositol transport"/>
    <property type="evidence" value="ECO:0007669"/>
    <property type="project" value="UniProtKB-ARBA"/>
</dbReference>
<evidence type="ECO:0000256" key="7">
    <source>
        <dbReference type="SAM" id="MobiDB-lite"/>
    </source>
</evidence>
<evidence type="ECO:0000256" key="8">
    <source>
        <dbReference type="SAM" id="Phobius"/>
    </source>
</evidence>
<feature type="compositionally biased region" description="Low complexity" evidence="7">
    <location>
        <begin position="651"/>
        <end position="664"/>
    </location>
</feature>
<name>A0AAV9U3Y5_9PEZI</name>
<dbReference type="InterPro" id="IPR005829">
    <property type="entry name" value="Sugar_transporter_CS"/>
</dbReference>
<dbReference type="PANTHER" id="PTHR48020">
    <property type="entry name" value="PROTON MYO-INOSITOL COTRANSPORTER"/>
    <property type="match status" value="1"/>
</dbReference>
<dbReference type="InterPro" id="IPR050814">
    <property type="entry name" value="Myo-inositol_Transporter"/>
</dbReference>
<keyword evidence="11" id="KW-1185">Reference proteome</keyword>
<feature type="transmembrane region" description="Helical" evidence="8">
    <location>
        <begin position="280"/>
        <end position="303"/>
    </location>
</feature>
<keyword evidence="3" id="KW-0813">Transport</keyword>
<feature type="transmembrane region" description="Helical" evidence="8">
    <location>
        <begin position="410"/>
        <end position="431"/>
    </location>
</feature>
<accession>A0AAV9U3Y5</accession>
<feature type="transmembrane region" description="Helical" evidence="8">
    <location>
        <begin position="467"/>
        <end position="485"/>
    </location>
</feature>
<feature type="region of interest" description="Disordered" evidence="7">
    <location>
        <begin position="618"/>
        <end position="664"/>
    </location>
</feature>
<evidence type="ECO:0000256" key="4">
    <source>
        <dbReference type="ARBA" id="ARBA00022692"/>
    </source>
</evidence>
<feature type="transmembrane region" description="Helical" evidence="8">
    <location>
        <begin position="506"/>
        <end position="525"/>
    </location>
</feature>
<keyword evidence="4 8" id="KW-0812">Transmembrane</keyword>
<dbReference type="PROSITE" id="PS50850">
    <property type="entry name" value="MFS"/>
    <property type="match status" value="1"/>
</dbReference>
<feature type="domain" description="Major facilitator superfamily (MFS) profile" evidence="9">
    <location>
        <begin position="114"/>
        <end position="560"/>
    </location>
</feature>
<feature type="transmembrane region" description="Helical" evidence="8">
    <location>
        <begin position="438"/>
        <end position="461"/>
    </location>
</feature>
<feature type="transmembrane region" description="Helical" evidence="8">
    <location>
        <begin position="374"/>
        <end position="398"/>
    </location>
</feature>